<organism evidence="4">
    <name type="scientific">Methanobacterium veterum</name>
    <dbReference type="NCBI Taxonomy" id="408577"/>
    <lineage>
        <taxon>Archaea</taxon>
        <taxon>Methanobacteriati</taxon>
        <taxon>Methanobacteriota</taxon>
        <taxon>Methanomada group</taxon>
        <taxon>Methanobacteria</taxon>
        <taxon>Methanobacteriales</taxon>
        <taxon>Methanobacteriaceae</taxon>
        <taxon>Methanobacterium</taxon>
    </lineage>
</organism>
<dbReference type="Gene3D" id="1.20.144.10">
    <property type="entry name" value="Phosphatidic acid phosphatase type 2/haloperoxidase"/>
    <property type="match status" value="2"/>
</dbReference>
<dbReference type="PANTHER" id="PTHR14969:SF13">
    <property type="entry name" value="AT30094P"/>
    <property type="match status" value="1"/>
</dbReference>
<feature type="transmembrane region" description="Helical" evidence="1">
    <location>
        <begin position="164"/>
        <end position="181"/>
    </location>
</feature>
<dbReference type="InterPro" id="IPR000326">
    <property type="entry name" value="PAP2/HPO"/>
</dbReference>
<gene>
    <name evidence="4" type="ORF">O3H35_14785</name>
    <name evidence="3" type="ORF">O3H54_13710</name>
</gene>
<protein>
    <submittedName>
        <fullName evidence="4">Phosphatase PAP2 family protein</fullName>
    </submittedName>
</protein>
<feature type="domain" description="Phosphatidic acid phosphatase type 2/haloperoxidase" evidence="2">
    <location>
        <begin position="63"/>
        <end position="179"/>
    </location>
</feature>
<feature type="transmembrane region" description="Helical" evidence="1">
    <location>
        <begin position="63"/>
        <end position="86"/>
    </location>
</feature>
<dbReference type="EMBL" id="JAPVES010000030">
    <property type="protein sequence ID" value="MCZ3373915.1"/>
    <property type="molecule type" value="Genomic_DNA"/>
</dbReference>
<evidence type="ECO:0000313" key="3">
    <source>
        <dbReference type="EMBL" id="MCZ3366938.1"/>
    </source>
</evidence>
<accession>A0A9E5A3B9</accession>
<dbReference type="SMART" id="SM00014">
    <property type="entry name" value="acidPPc"/>
    <property type="match status" value="1"/>
</dbReference>
<feature type="transmembrane region" description="Helical" evidence="1">
    <location>
        <begin position="106"/>
        <end position="127"/>
    </location>
</feature>
<dbReference type="Proteomes" id="UP001068021">
    <property type="component" value="Unassembled WGS sequence"/>
</dbReference>
<dbReference type="AlphaFoldDB" id="A0A9E5A3B9"/>
<keyword evidence="1" id="KW-1133">Transmembrane helix</keyword>
<comment type="caution">
    <text evidence="4">The sequence shown here is derived from an EMBL/GenBank/DDBJ whole genome shotgun (WGS) entry which is preliminary data.</text>
</comment>
<dbReference type="SUPFAM" id="SSF48317">
    <property type="entry name" value="Acid phosphatase/Vanadium-dependent haloperoxidase"/>
    <property type="match status" value="1"/>
</dbReference>
<sequence>MLNELIASLNQIDILLFYLININMQNQVFDVIMPLISSVGYFSIWIGLCVLLYIFGGKKGRNVALVCIVALVFGYFLTEILKYIVARPRPYVALNGIRVLTDMSGSSWPSGHTVASFIGAIIIGRSYSFKFKGKRCRLIYPLLIFAFLVGFSRIYNGVHYPFDVISGALIGIFCALLILMIEKDIIKFNEMLS</sequence>
<dbReference type="RefSeq" id="WP_048080689.1">
    <property type="nucleotide sequence ID" value="NZ_JAPVER010000020.1"/>
</dbReference>
<reference evidence="4" key="1">
    <citation type="submission" date="2022-12" db="EMBL/GenBank/DDBJ databases">
        <title>Reclassification of two methanogenic archaea species isolated from the Kolyma lowland permafrost.</title>
        <authorList>
            <person name="Trubitsyn V.E."/>
            <person name="Rivkina E.M."/>
            <person name="Shcherbakova V.A."/>
        </authorList>
    </citation>
    <scope>NUCLEOTIDE SEQUENCE</scope>
    <source>
        <strain evidence="3">M2</strain>
        <strain evidence="4">MK4</strain>
    </source>
</reference>
<dbReference type="Pfam" id="PF01569">
    <property type="entry name" value="PAP2"/>
    <property type="match status" value="1"/>
</dbReference>
<name>A0A9E5A3B9_9EURY</name>
<dbReference type="PANTHER" id="PTHR14969">
    <property type="entry name" value="SPHINGOSINE-1-PHOSPHATE PHOSPHOHYDROLASE"/>
    <property type="match status" value="1"/>
</dbReference>
<keyword evidence="1" id="KW-0472">Membrane</keyword>
<evidence type="ECO:0000313" key="4">
    <source>
        <dbReference type="EMBL" id="MCZ3373915.1"/>
    </source>
</evidence>
<keyword evidence="5" id="KW-1185">Reference proteome</keyword>
<keyword evidence="1" id="KW-0812">Transmembrane</keyword>
<evidence type="ECO:0000313" key="5">
    <source>
        <dbReference type="Proteomes" id="UP001068021"/>
    </source>
</evidence>
<dbReference type="EMBL" id="JAPVER010000020">
    <property type="protein sequence ID" value="MCZ3366938.1"/>
    <property type="molecule type" value="Genomic_DNA"/>
</dbReference>
<evidence type="ECO:0000256" key="1">
    <source>
        <dbReference type="SAM" id="Phobius"/>
    </source>
</evidence>
<feature type="transmembrane region" description="Helical" evidence="1">
    <location>
        <begin position="139"/>
        <end position="158"/>
    </location>
</feature>
<proteinExistence type="predicted"/>
<evidence type="ECO:0000259" key="2">
    <source>
        <dbReference type="SMART" id="SM00014"/>
    </source>
</evidence>
<feature type="transmembrane region" description="Helical" evidence="1">
    <location>
        <begin position="31"/>
        <end position="56"/>
    </location>
</feature>
<dbReference type="GO" id="GO:0042392">
    <property type="term" value="F:sphingosine-1-phosphate phosphatase activity"/>
    <property type="evidence" value="ECO:0007669"/>
    <property type="project" value="TreeGrafter"/>
</dbReference>
<dbReference type="InterPro" id="IPR036938">
    <property type="entry name" value="PAP2/HPO_sf"/>
</dbReference>
<dbReference type="Proteomes" id="UP001074446">
    <property type="component" value="Unassembled WGS sequence"/>
</dbReference>